<feature type="signal peptide" evidence="1">
    <location>
        <begin position="1"/>
        <end position="26"/>
    </location>
</feature>
<keyword evidence="1" id="KW-0732">Signal</keyword>
<proteinExistence type="predicted"/>
<protein>
    <submittedName>
        <fullName evidence="2">Uncharacterized protein</fullName>
    </submittedName>
</protein>
<accession>A0AAW5US77</accession>
<sequence>MKANYIKLFLLLLCGLFISDSIPVQAKEKCWKLVFYDDFNSIGKERFDTTK</sequence>
<name>A0AAW5US77_9BACT</name>
<feature type="chain" id="PRO_5043812197" evidence="1">
    <location>
        <begin position="27"/>
        <end position="51"/>
    </location>
</feature>
<dbReference type="RefSeq" id="WP_264899500.1">
    <property type="nucleotide sequence ID" value="NZ_JAPDVH010000001.1"/>
</dbReference>
<reference evidence="2" key="1">
    <citation type="submission" date="2022-11" db="EMBL/GenBank/DDBJ databases">
        <title>Genomic repertoires linked with pathogenic potency of arthritogenic Prevotella copri isolated from the gut of rheumatoid arthritis patients.</title>
        <authorList>
            <person name="Nii T."/>
            <person name="Maeda Y."/>
            <person name="Motooka D."/>
            <person name="Naito M."/>
            <person name="Matsumoto Y."/>
            <person name="Ogawa T."/>
            <person name="Oguro-Igashira E."/>
            <person name="Kishikawa T."/>
            <person name="Yamashita M."/>
            <person name="Koizumi S."/>
            <person name="Kurakawa T."/>
            <person name="Okumura R."/>
            <person name="Kayama H."/>
            <person name="Murakami M."/>
            <person name="Sakaguchi T."/>
            <person name="Das B."/>
            <person name="Nakamura S."/>
            <person name="Okada Y."/>
            <person name="Kumanogoh A."/>
            <person name="Takeda K."/>
        </authorList>
    </citation>
    <scope>NUCLEOTIDE SEQUENCE</scope>
    <source>
        <strain evidence="2">H012_8</strain>
    </source>
</reference>
<evidence type="ECO:0000313" key="2">
    <source>
        <dbReference type="EMBL" id="MCW4154707.1"/>
    </source>
</evidence>
<evidence type="ECO:0000256" key="1">
    <source>
        <dbReference type="SAM" id="SignalP"/>
    </source>
</evidence>
<dbReference type="Proteomes" id="UP001209168">
    <property type="component" value="Unassembled WGS sequence"/>
</dbReference>
<organism evidence="2 3">
    <name type="scientific">Segatella copri</name>
    <dbReference type="NCBI Taxonomy" id="165179"/>
    <lineage>
        <taxon>Bacteria</taxon>
        <taxon>Pseudomonadati</taxon>
        <taxon>Bacteroidota</taxon>
        <taxon>Bacteroidia</taxon>
        <taxon>Bacteroidales</taxon>
        <taxon>Prevotellaceae</taxon>
        <taxon>Segatella</taxon>
    </lineage>
</organism>
<gene>
    <name evidence="2" type="ORF">ONT23_03915</name>
</gene>
<dbReference type="AlphaFoldDB" id="A0AAW5US77"/>
<dbReference type="EMBL" id="JAPDVH010000001">
    <property type="protein sequence ID" value="MCW4154707.1"/>
    <property type="molecule type" value="Genomic_DNA"/>
</dbReference>
<evidence type="ECO:0000313" key="3">
    <source>
        <dbReference type="Proteomes" id="UP001209168"/>
    </source>
</evidence>
<comment type="caution">
    <text evidence="2">The sequence shown here is derived from an EMBL/GenBank/DDBJ whole genome shotgun (WGS) entry which is preliminary data.</text>
</comment>